<dbReference type="Gene3D" id="3.30.70.100">
    <property type="match status" value="1"/>
</dbReference>
<dbReference type="Pfam" id="PF00702">
    <property type="entry name" value="Hydrolase"/>
    <property type="match status" value="1"/>
</dbReference>
<organism evidence="17 18">
    <name type="scientific">Rhodanobacter geophilus</name>
    <dbReference type="NCBI Taxonomy" id="3162488"/>
    <lineage>
        <taxon>Bacteria</taxon>
        <taxon>Pseudomonadati</taxon>
        <taxon>Pseudomonadota</taxon>
        <taxon>Gammaproteobacteria</taxon>
        <taxon>Lysobacterales</taxon>
        <taxon>Rhodanobacteraceae</taxon>
        <taxon>Rhodanobacter</taxon>
    </lineage>
</organism>
<dbReference type="PANTHER" id="PTHR43520:SF5">
    <property type="entry name" value="CATION-TRANSPORTING P-TYPE ATPASE-RELATED"/>
    <property type="match status" value="1"/>
</dbReference>
<dbReference type="InterPro" id="IPR027256">
    <property type="entry name" value="P-typ_ATPase_IB"/>
</dbReference>
<evidence type="ECO:0000256" key="2">
    <source>
        <dbReference type="ARBA" id="ARBA00006024"/>
    </source>
</evidence>
<dbReference type="InterPro" id="IPR036163">
    <property type="entry name" value="HMA_dom_sf"/>
</dbReference>
<keyword evidence="11" id="KW-1278">Translocase</keyword>
<feature type="transmembrane region" description="Helical" evidence="15">
    <location>
        <begin position="386"/>
        <end position="409"/>
    </location>
</feature>
<feature type="transmembrane region" description="Helical" evidence="15">
    <location>
        <begin position="690"/>
        <end position="709"/>
    </location>
</feature>
<evidence type="ECO:0000256" key="13">
    <source>
        <dbReference type="ARBA" id="ARBA00023065"/>
    </source>
</evidence>
<keyword evidence="4 15" id="KW-1003">Cell membrane</keyword>
<dbReference type="NCBIfam" id="TIGR01525">
    <property type="entry name" value="ATPase-IB_hvy"/>
    <property type="match status" value="1"/>
</dbReference>
<evidence type="ECO:0000313" key="18">
    <source>
        <dbReference type="Proteomes" id="UP001556170"/>
    </source>
</evidence>
<keyword evidence="12 15" id="KW-1133">Transmembrane helix</keyword>
<dbReference type="Gene3D" id="3.40.50.1000">
    <property type="entry name" value="HAD superfamily/HAD-like"/>
    <property type="match status" value="1"/>
</dbReference>
<dbReference type="Pfam" id="PF00122">
    <property type="entry name" value="E1-E2_ATPase"/>
    <property type="match status" value="1"/>
</dbReference>
<comment type="similarity">
    <text evidence="2 15">Belongs to the cation transport ATPase (P-type) (TC 3.A.3) family. Type IB subfamily.</text>
</comment>
<dbReference type="Gene3D" id="3.40.1110.10">
    <property type="entry name" value="Calcium-transporting ATPase, cytoplasmic domain N"/>
    <property type="match status" value="1"/>
</dbReference>
<evidence type="ECO:0000256" key="3">
    <source>
        <dbReference type="ARBA" id="ARBA00022448"/>
    </source>
</evidence>
<keyword evidence="3" id="KW-0813">Transport</keyword>
<dbReference type="EMBL" id="JBFOHL010000010">
    <property type="protein sequence ID" value="MEW9625075.1"/>
    <property type="molecule type" value="Genomic_DNA"/>
</dbReference>
<feature type="transmembrane region" description="Helical" evidence="15">
    <location>
        <begin position="113"/>
        <end position="133"/>
    </location>
</feature>
<dbReference type="InterPro" id="IPR023299">
    <property type="entry name" value="ATPase_P-typ_cyto_dom_N"/>
</dbReference>
<feature type="transmembrane region" description="Helical" evidence="15">
    <location>
        <begin position="178"/>
        <end position="194"/>
    </location>
</feature>
<evidence type="ECO:0000256" key="8">
    <source>
        <dbReference type="ARBA" id="ARBA00022741"/>
    </source>
</evidence>
<dbReference type="InterPro" id="IPR059000">
    <property type="entry name" value="ATPase_P-type_domA"/>
</dbReference>
<dbReference type="Gene3D" id="2.70.150.10">
    <property type="entry name" value="Calcium-transporting ATPase, cytoplasmic transduction domain A"/>
    <property type="match status" value="1"/>
</dbReference>
<dbReference type="RefSeq" id="WP_367845365.1">
    <property type="nucleotide sequence ID" value="NZ_JBFOHL010000010.1"/>
</dbReference>
<dbReference type="SUPFAM" id="SSF56784">
    <property type="entry name" value="HAD-like"/>
    <property type="match status" value="1"/>
</dbReference>
<comment type="subcellular location">
    <subcellularLocation>
        <location evidence="1">Cell membrane</location>
        <topology evidence="1">Multi-pass membrane protein</topology>
    </subcellularLocation>
</comment>
<evidence type="ECO:0000259" key="16">
    <source>
        <dbReference type="Pfam" id="PF00122"/>
    </source>
</evidence>
<dbReference type="NCBIfam" id="TIGR01494">
    <property type="entry name" value="ATPase_P-type"/>
    <property type="match status" value="1"/>
</dbReference>
<keyword evidence="18" id="KW-1185">Reference proteome</keyword>
<protein>
    <submittedName>
        <fullName evidence="17">Heavy metal translocating P-type ATPase</fullName>
    </submittedName>
</protein>
<evidence type="ECO:0000256" key="9">
    <source>
        <dbReference type="ARBA" id="ARBA00022840"/>
    </source>
</evidence>
<feature type="transmembrane region" description="Helical" evidence="15">
    <location>
        <begin position="145"/>
        <end position="166"/>
    </location>
</feature>
<keyword evidence="9 15" id="KW-0067">ATP-binding</keyword>
<keyword evidence="5" id="KW-0597">Phosphoprotein</keyword>
<evidence type="ECO:0000256" key="14">
    <source>
        <dbReference type="ARBA" id="ARBA00023136"/>
    </source>
</evidence>
<evidence type="ECO:0000256" key="11">
    <source>
        <dbReference type="ARBA" id="ARBA00022967"/>
    </source>
</evidence>
<dbReference type="InterPro" id="IPR001757">
    <property type="entry name" value="P_typ_ATPase"/>
</dbReference>
<dbReference type="PANTHER" id="PTHR43520">
    <property type="entry name" value="ATP7, ISOFORM B"/>
    <property type="match status" value="1"/>
</dbReference>
<feature type="transmembrane region" description="Helical" evidence="15">
    <location>
        <begin position="362"/>
        <end position="380"/>
    </location>
</feature>
<keyword evidence="14 15" id="KW-0472">Membrane</keyword>
<comment type="caution">
    <text evidence="17">The sequence shown here is derived from an EMBL/GenBank/DDBJ whole genome shotgun (WGS) entry which is preliminary data.</text>
</comment>
<keyword evidence="13" id="KW-0406">Ion transport</keyword>
<evidence type="ECO:0000256" key="7">
    <source>
        <dbReference type="ARBA" id="ARBA00022723"/>
    </source>
</evidence>
<reference evidence="17 18" key="1">
    <citation type="submission" date="2024-06" db="EMBL/GenBank/DDBJ databases">
        <authorList>
            <person name="Woo H."/>
        </authorList>
    </citation>
    <scope>NUCLEOTIDE SEQUENCE [LARGE SCALE GENOMIC DNA]</scope>
    <source>
        <strain evidence="17 18">S2-g</strain>
    </source>
</reference>
<dbReference type="InterPro" id="IPR008250">
    <property type="entry name" value="ATPase_P-typ_transduc_dom_A_sf"/>
</dbReference>
<dbReference type="SUPFAM" id="SSF81665">
    <property type="entry name" value="Calcium ATPase, transmembrane domain M"/>
    <property type="match status" value="1"/>
</dbReference>
<dbReference type="InterPro" id="IPR036412">
    <property type="entry name" value="HAD-like_sf"/>
</dbReference>
<evidence type="ECO:0000256" key="5">
    <source>
        <dbReference type="ARBA" id="ARBA00022553"/>
    </source>
</evidence>
<evidence type="ECO:0000313" key="17">
    <source>
        <dbReference type="EMBL" id="MEW9625075.1"/>
    </source>
</evidence>
<dbReference type="InterPro" id="IPR023298">
    <property type="entry name" value="ATPase_P-typ_TM_dom_sf"/>
</dbReference>
<feature type="transmembrane region" description="Helical" evidence="15">
    <location>
        <begin position="206"/>
        <end position="224"/>
    </location>
</feature>
<evidence type="ECO:0000256" key="1">
    <source>
        <dbReference type="ARBA" id="ARBA00004651"/>
    </source>
</evidence>
<keyword evidence="8 15" id="KW-0547">Nucleotide-binding</keyword>
<evidence type="ECO:0000256" key="10">
    <source>
        <dbReference type="ARBA" id="ARBA00022842"/>
    </source>
</evidence>
<keyword evidence="10" id="KW-0460">Magnesium</keyword>
<keyword evidence="7 15" id="KW-0479">Metal-binding</keyword>
<evidence type="ECO:0000256" key="15">
    <source>
        <dbReference type="RuleBase" id="RU362081"/>
    </source>
</evidence>
<accession>A0ABV3QR48</accession>
<dbReference type="SUPFAM" id="SSF55008">
    <property type="entry name" value="HMA, heavy metal-associated domain"/>
    <property type="match status" value="1"/>
</dbReference>
<gene>
    <name evidence="17" type="ORF">ABQJ56_12660</name>
</gene>
<sequence length="741" mass="78411">MNAHAVWGHPLLLAQVLRPRRDGRSEAALRVAALGEPRRALALEQAVRALPGVERVAVLPAARRLRVVWDPHRLSLDTLVERCAALQCPAQPLPHDDADDVRAAELHDALKRLLVAGMCMMQVMAYALVIYLGAVDFVDFTTRGLFRWLGFLTAIPLVAYSARPFFAGAVRELRQRRLGIHLPVALAVALVFLASACNTLRGSGEIYFDSVSMFVFLLLAARYVELRARHHGNAQGDAAIDAAPLLAQRIDADGTLETVPALALRAGDRVHVAEGSTVPADGVLEAESAQLDEALLSGESRPVQRHRGEPLVAGSVLLDGPATLRVERSGEATTVARIGALASRARAARSFATASDRDIARFVARVLLLTALTAFGWLLVDPARAFDAALAVLVVACPCAFALTAPAAFTRALTALARHGVLVTDSAALGRLARVDTALFDKTGTLGVPRLDLAAIEPLRGDAREEVLALAAALARESSHPLARALTDTASQLGPLRQAEQVEAVAGAGLRSTVAGRELRLGRADFALGHALTPERQRDALLLADADGAIAAFRLAERPRHDAQATLDALRTDAIIPCITSGDAPERVATLANTLGITDWRGRQSPDDKLARLRELRAQGRVVLAVGDGSNDAPILAGADVSAALAGGTGLAQAQADLLLMDDRLGGLARARAIAGEAQRIVAQGRRWSLAYNLCAVPFAAFGFVPPWLAGIGMSLSSLAVVLNALRAGRDTVEPSQELRA</sequence>
<dbReference type="Proteomes" id="UP001556170">
    <property type="component" value="Unassembled WGS sequence"/>
</dbReference>
<dbReference type="SUPFAM" id="SSF81653">
    <property type="entry name" value="Calcium ATPase, transduction domain A"/>
    <property type="match status" value="1"/>
</dbReference>
<evidence type="ECO:0000256" key="4">
    <source>
        <dbReference type="ARBA" id="ARBA00022475"/>
    </source>
</evidence>
<name>A0ABV3QR48_9GAMM</name>
<dbReference type="PRINTS" id="PR00119">
    <property type="entry name" value="CATATPASE"/>
</dbReference>
<evidence type="ECO:0000256" key="6">
    <source>
        <dbReference type="ARBA" id="ARBA00022692"/>
    </source>
</evidence>
<dbReference type="InterPro" id="IPR023214">
    <property type="entry name" value="HAD_sf"/>
</dbReference>
<proteinExistence type="inferred from homology"/>
<feature type="domain" description="P-type ATPase A" evidence="16">
    <location>
        <begin position="247"/>
        <end position="341"/>
    </location>
</feature>
<keyword evidence="6 15" id="KW-0812">Transmembrane</keyword>
<evidence type="ECO:0000256" key="12">
    <source>
        <dbReference type="ARBA" id="ARBA00022989"/>
    </source>
</evidence>